<evidence type="ECO:0000313" key="7">
    <source>
        <dbReference type="Proteomes" id="UP000695023"/>
    </source>
</evidence>
<evidence type="ECO:0000313" key="8">
    <source>
        <dbReference type="RefSeq" id="XP_005721341.1"/>
    </source>
</evidence>
<gene>
    <name evidence="8" type="primary">LOC102200702</name>
</gene>
<protein>
    <submittedName>
        <fullName evidence="8">Uncharacterized oxidoreductase ZK1290.5</fullName>
    </submittedName>
</protein>
<evidence type="ECO:0000256" key="3">
    <source>
        <dbReference type="PIRSR" id="PIRSR000097-1"/>
    </source>
</evidence>
<feature type="active site" description="Proton donor" evidence="3">
    <location>
        <position position="56"/>
    </location>
</feature>
<dbReference type="PANTHER" id="PTHR43827:SF10">
    <property type="entry name" value="ZGC:110366"/>
    <property type="match status" value="1"/>
</dbReference>
<feature type="site" description="Lowers pKa of active site Tyr" evidence="5">
    <location>
        <position position="81"/>
    </location>
</feature>
<dbReference type="PROSITE" id="PS00063">
    <property type="entry name" value="ALDOKETO_REDUCTASE_3"/>
    <property type="match status" value="1"/>
</dbReference>
<reference evidence="8" key="1">
    <citation type="submission" date="2025-08" db="UniProtKB">
        <authorList>
            <consortium name="RefSeq"/>
        </authorList>
    </citation>
    <scope>IDENTIFICATION</scope>
</reference>
<keyword evidence="7" id="KW-1185">Reference proteome</keyword>
<dbReference type="PRINTS" id="PR00069">
    <property type="entry name" value="ALDKETRDTASE"/>
</dbReference>
<dbReference type="GO" id="GO:0016491">
    <property type="term" value="F:oxidoreductase activity"/>
    <property type="evidence" value="ECO:0007669"/>
    <property type="project" value="UniProtKB-KW"/>
</dbReference>
<proteinExistence type="inferred from homology"/>
<dbReference type="InterPro" id="IPR018170">
    <property type="entry name" value="Aldo/ket_reductase_CS"/>
</dbReference>
<accession>A0A9Y3VB90</accession>
<dbReference type="CDD" id="cd19135">
    <property type="entry name" value="AKR_CeZK1290-like"/>
    <property type="match status" value="1"/>
</dbReference>
<dbReference type="PANTHER" id="PTHR43827">
    <property type="entry name" value="2,5-DIKETO-D-GLUCONIC ACID REDUCTASE"/>
    <property type="match status" value="1"/>
</dbReference>
<dbReference type="InterPro" id="IPR020471">
    <property type="entry name" value="AKR"/>
</dbReference>
<dbReference type="PIRSF" id="PIRSF000097">
    <property type="entry name" value="AKR"/>
    <property type="match status" value="1"/>
</dbReference>
<organism evidence="7 8">
    <name type="scientific">Pundamilia nyererei</name>
    <dbReference type="NCBI Taxonomy" id="303518"/>
    <lineage>
        <taxon>Eukaryota</taxon>
        <taxon>Metazoa</taxon>
        <taxon>Chordata</taxon>
        <taxon>Craniata</taxon>
        <taxon>Vertebrata</taxon>
        <taxon>Euteleostomi</taxon>
        <taxon>Actinopterygii</taxon>
        <taxon>Neopterygii</taxon>
        <taxon>Teleostei</taxon>
        <taxon>Neoteleostei</taxon>
        <taxon>Acanthomorphata</taxon>
        <taxon>Ovalentaria</taxon>
        <taxon>Cichlomorphae</taxon>
        <taxon>Cichliformes</taxon>
        <taxon>Cichlidae</taxon>
        <taxon>African cichlids</taxon>
        <taxon>Pseudocrenilabrinae</taxon>
        <taxon>Haplochromini</taxon>
        <taxon>Pundamilia</taxon>
    </lineage>
</organism>
<evidence type="ECO:0000259" key="6">
    <source>
        <dbReference type="Pfam" id="PF00248"/>
    </source>
</evidence>
<keyword evidence="2" id="KW-0560">Oxidoreductase</keyword>
<name>A0A9Y3VB90_9CICH</name>
<dbReference type="PROSITE" id="PS00062">
    <property type="entry name" value="ALDOKETO_REDUCTASE_2"/>
    <property type="match status" value="1"/>
</dbReference>
<dbReference type="InterPro" id="IPR036812">
    <property type="entry name" value="NAD(P)_OxRdtase_dom_sf"/>
</dbReference>
<dbReference type="GeneID" id="102200702"/>
<dbReference type="Proteomes" id="UP000695023">
    <property type="component" value="Unplaced"/>
</dbReference>
<evidence type="ECO:0000256" key="2">
    <source>
        <dbReference type="ARBA" id="ARBA00023002"/>
    </source>
</evidence>
<dbReference type="RefSeq" id="XP_005721341.1">
    <property type="nucleotide sequence ID" value="XM_005721284.1"/>
</dbReference>
<feature type="binding site" evidence="4">
    <location>
        <position position="114"/>
    </location>
    <ligand>
        <name>substrate</name>
    </ligand>
</feature>
<sequence length="285" mass="32115">MPLASVLNCPTVPLSNDLQIPVLGLGTSHNGGYSHDAVMYALTECGICHIDTAKRYGCEAELGKAVRESGLPRSDLWLTNKLWPGDYGYTAAKKACLDSCLEMGVEYFDLYLMHWPESKTPGGSNREMRAETWRALEELYKEGVCRAIGVSNFLVHHLEQLKEDCTVIPHVNQVEYHPFQQPNHLIQYCRQEGIVFEGYSPLAKGQVFNNPTVLQIAEKHRRTPAQICIRWSIQNGVVTIPKSTKKKRIQENCEVFGFQLEDEDMAALGSLHDGRHVTWDPTNVE</sequence>
<dbReference type="InterPro" id="IPR023210">
    <property type="entry name" value="NADP_OxRdtase_dom"/>
</dbReference>
<dbReference type="FunFam" id="3.20.20.100:FF:000015">
    <property type="entry name" value="Oxidoreductase, aldo/keto reductase family"/>
    <property type="match status" value="1"/>
</dbReference>
<evidence type="ECO:0000256" key="1">
    <source>
        <dbReference type="ARBA" id="ARBA00007905"/>
    </source>
</evidence>
<dbReference type="Pfam" id="PF00248">
    <property type="entry name" value="Aldo_ket_red"/>
    <property type="match status" value="1"/>
</dbReference>
<dbReference type="Gene3D" id="3.20.20.100">
    <property type="entry name" value="NADP-dependent oxidoreductase domain"/>
    <property type="match status" value="1"/>
</dbReference>
<evidence type="ECO:0000256" key="5">
    <source>
        <dbReference type="PIRSR" id="PIRSR000097-3"/>
    </source>
</evidence>
<dbReference type="SUPFAM" id="SSF51430">
    <property type="entry name" value="NAD(P)-linked oxidoreductase"/>
    <property type="match status" value="1"/>
</dbReference>
<dbReference type="AlphaFoldDB" id="A0A9Y3VB90"/>
<evidence type="ECO:0000256" key="4">
    <source>
        <dbReference type="PIRSR" id="PIRSR000097-2"/>
    </source>
</evidence>
<comment type="similarity">
    <text evidence="1">Belongs to the aldo/keto reductase family.</text>
</comment>
<feature type="domain" description="NADP-dependent oxidoreductase" evidence="6">
    <location>
        <begin position="23"/>
        <end position="271"/>
    </location>
</feature>